<dbReference type="GO" id="GO:0033816">
    <property type="term" value="F:diaminobutyrate acetyltransferase activity"/>
    <property type="evidence" value="ECO:0007669"/>
    <property type="project" value="UniProtKB-EC"/>
</dbReference>
<dbReference type="CDD" id="cd04301">
    <property type="entry name" value="NAT_SF"/>
    <property type="match status" value="1"/>
</dbReference>
<gene>
    <name evidence="8" type="primary">ectA</name>
    <name evidence="10" type="ORF">ATO7_02620</name>
</gene>
<evidence type="ECO:0000256" key="6">
    <source>
        <dbReference type="ARBA" id="ARBA00023315"/>
    </source>
</evidence>
<dbReference type="InterPro" id="IPR000182">
    <property type="entry name" value="GNAT_dom"/>
</dbReference>
<comment type="function">
    <text evidence="8">Catalyzes the acetylation of L-2,4-diaminobutyrate (DABA) to gamma-N-acetyl-alpha,gamma-diaminobutyric acid (ADABA) with acetyl coenzyme A.</text>
</comment>
<keyword evidence="6 8" id="KW-0012">Acyltransferase</keyword>
<dbReference type="AlphaFoldDB" id="A0A1Y1SGF7"/>
<evidence type="ECO:0000256" key="1">
    <source>
        <dbReference type="ARBA" id="ARBA00004978"/>
    </source>
</evidence>
<comment type="caution">
    <text evidence="10">The sequence shown here is derived from an EMBL/GenBank/DDBJ whole genome shotgun (WGS) entry which is preliminary data.</text>
</comment>
<dbReference type="RefSeq" id="WP_240499409.1">
    <property type="nucleotide sequence ID" value="NZ_AQQV01000001.1"/>
</dbReference>
<evidence type="ECO:0000256" key="7">
    <source>
        <dbReference type="ARBA" id="ARBA00048924"/>
    </source>
</evidence>
<organism evidence="10 11">
    <name type="scientific">Oceanococcus atlanticus</name>
    <dbReference type="NCBI Taxonomy" id="1317117"/>
    <lineage>
        <taxon>Bacteria</taxon>
        <taxon>Pseudomonadati</taxon>
        <taxon>Pseudomonadota</taxon>
        <taxon>Gammaproteobacteria</taxon>
        <taxon>Chromatiales</taxon>
        <taxon>Oceanococcaceae</taxon>
        <taxon>Oceanococcus</taxon>
    </lineage>
</organism>
<feature type="domain" description="N-acetyltransferase" evidence="9">
    <location>
        <begin position="20"/>
        <end position="182"/>
    </location>
</feature>
<dbReference type="STRING" id="1317117.ATO7_02620"/>
<dbReference type="InterPro" id="IPR012772">
    <property type="entry name" value="Ectoine_EctA"/>
</dbReference>
<evidence type="ECO:0000313" key="11">
    <source>
        <dbReference type="Proteomes" id="UP000192342"/>
    </source>
</evidence>
<keyword evidence="5 8" id="KW-0808">Transferase</keyword>
<dbReference type="Pfam" id="PF00583">
    <property type="entry name" value="Acetyltransf_1"/>
    <property type="match status" value="1"/>
</dbReference>
<dbReference type="NCBIfam" id="TIGR02406">
    <property type="entry name" value="ectoine_EctA"/>
    <property type="match status" value="1"/>
</dbReference>
<evidence type="ECO:0000256" key="8">
    <source>
        <dbReference type="RuleBase" id="RU365045"/>
    </source>
</evidence>
<proteinExistence type="inferred from homology"/>
<dbReference type="SUPFAM" id="SSF55729">
    <property type="entry name" value="Acyl-CoA N-acyltransferases (Nat)"/>
    <property type="match status" value="1"/>
</dbReference>
<comment type="catalytic activity">
    <reaction evidence="7 8">
        <text>L-2,4-diaminobutanoate + acetyl-CoA = (2S)-4-acetamido-2-aminobutanoate + CoA + H(+)</text>
        <dbReference type="Rhea" id="RHEA:16901"/>
        <dbReference type="ChEBI" id="CHEBI:15378"/>
        <dbReference type="ChEBI" id="CHEBI:57287"/>
        <dbReference type="ChEBI" id="CHEBI:57288"/>
        <dbReference type="ChEBI" id="CHEBI:58761"/>
        <dbReference type="ChEBI" id="CHEBI:58929"/>
        <dbReference type="EC" id="2.3.1.178"/>
    </reaction>
</comment>
<name>A0A1Y1SGF7_9GAMM</name>
<evidence type="ECO:0000256" key="5">
    <source>
        <dbReference type="ARBA" id="ARBA00022679"/>
    </source>
</evidence>
<accession>A0A1Y1SGF7</accession>
<dbReference type="Proteomes" id="UP000192342">
    <property type="component" value="Unassembled WGS sequence"/>
</dbReference>
<dbReference type="UniPathway" id="UPA00067">
    <property type="reaction ID" value="UER00122"/>
</dbReference>
<protein>
    <recommendedName>
        <fullName evidence="4 8">L-2,4-diaminobutyric acid acetyltransferase</fullName>
        <shortName evidence="8">DABA acetyltransferase</shortName>
        <ecNumber evidence="3 8">2.3.1.178</ecNumber>
    </recommendedName>
</protein>
<dbReference type="PROSITE" id="PS51186">
    <property type="entry name" value="GNAT"/>
    <property type="match status" value="1"/>
</dbReference>
<dbReference type="InterPro" id="IPR016181">
    <property type="entry name" value="Acyl_CoA_acyltransferase"/>
</dbReference>
<sequence length="182" mass="20262">MQTLEKYMSPKGPESETSNIVLRKPTAQDGPHLHKLVARCKPLDENSIYCNLLQCSHFAATGVAAERDGQLVGFVSGYVVPERPDTFFLWQVAVGEEARGCGLAGRMINAILERPELSALRYLETTITPDNEASWALFRAFARRRGAALDSAVHFTRDTHFHGAHDDEHLLRIGPFSIQSEK</sequence>
<keyword evidence="11" id="KW-1185">Reference proteome</keyword>
<evidence type="ECO:0000256" key="3">
    <source>
        <dbReference type="ARBA" id="ARBA00012355"/>
    </source>
</evidence>
<comment type="pathway">
    <text evidence="1 8">Amine and polyamine biosynthesis; ectoine biosynthesis; L-ectoine from L-aspartate 4-semialdehyde: step 2/3.</text>
</comment>
<evidence type="ECO:0000259" key="9">
    <source>
        <dbReference type="PROSITE" id="PS51186"/>
    </source>
</evidence>
<evidence type="ECO:0000313" key="10">
    <source>
        <dbReference type="EMBL" id="ORE88733.1"/>
    </source>
</evidence>
<dbReference type="Gene3D" id="3.40.630.30">
    <property type="match status" value="1"/>
</dbReference>
<dbReference type="EC" id="2.3.1.178" evidence="3 8"/>
<evidence type="ECO:0000256" key="2">
    <source>
        <dbReference type="ARBA" id="ARBA00010712"/>
    </source>
</evidence>
<dbReference type="EMBL" id="AQQV01000001">
    <property type="protein sequence ID" value="ORE88733.1"/>
    <property type="molecule type" value="Genomic_DNA"/>
</dbReference>
<dbReference type="GO" id="GO:0019491">
    <property type="term" value="P:ectoine biosynthetic process"/>
    <property type="evidence" value="ECO:0007669"/>
    <property type="project" value="UniProtKB-UniPathway"/>
</dbReference>
<evidence type="ECO:0000256" key="4">
    <source>
        <dbReference type="ARBA" id="ARBA00017935"/>
    </source>
</evidence>
<reference evidence="10 11" key="1">
    <citation type="submission" date="2013-04" db="EMBL/GenBank/DDBJ databases">
        <title>Oceanococcus atlanticus 22II-S10r2 Genome Sequencing.</title>
        <authorList>
            <person name="Lai Q."/>
            <person name="Li G."/>
            <person name="Shao Z."/>
        </authorList>
    </citation>
    <scope>NUCLEOTIDE SEQUENCE [LARGE SCALE GENOMIC DNA]</scope>
    <source>
        <strain evidence="10 11">22II-S10r2</strain>
    </source>
</reference>
<comment type="similarity">
    <text evidence="2 8">Belongs to the acetyltransferase family. EctA subfamily.</text>
</comment>